<name>A0A8H4BIU9_MUCCL</name>
<comment type="caution">
    <text evidence="2">The sequence shown here is derived from an EMBL/GenBank/DDBJ whole genome shotgun (WGS) entry which is preliminary data.</text>
</comment>
<dbReference type="Gene3D" id="3.40.50.1110">
    <property type="entry name" value="SGNH hydrolase"/>
    <property type="match status" value="1"/>
</dbReference>
<dbReference type="EMBL" id="JAAECE010000004">
    <property type="protein sequence ID" value="KAF1802851.1"/>
    <property type="molecule type" value="Genomic_DNA"/>
</dbReference>
<feature type="transmembrane region" description="Helical" evidence="1">
    <location>
        <begin position="21"/>
        <end position="39"/>
    </location>
</feature>
<accession>A0A8H4BIU9</accession>
<feature type="non-terminal residue" evidence="2">
    <location>
        <position position="497"/>
    </location>
</feature>
<gene>
    <name evidence="2" type="ORF">FB192DRAFT_1380121</name>
</gene>
<dbReference type="AlphaFoldDB" id="A0A8H4BIU9"/>
<evidence type="ECO:0000256" key="1">
    <source>
        <dbReference type="SAM" id="Phobius"/>
    </source>
</evidence>
<keyword evidence="1" id="KW-0812">Transmembrane</keyword>
<evidence type="ECO:0000313" key="2">
    <source>
        <dbReference type="EMBL" id="KAF1802851.1"/>
    </source>
</evidence>
<keyword evidence="1" id="KW-0472">Membrane</keyword>
<protein>
    <submittedName>
        <fullName evidence="2">Uncharacterized protein</fullName>
    </submittedName>
</protein>
<keyword evidence="1" id="KW-1133">Transmembrane helix</keyword>
<evidence type="ECO:0000313" key="3">
    <source>
        <dbReference type="Proteomes" id="UP000469890"/>
    </source>
</evidence>
<dbReference type="Proteomes" id="UP000469890">
    <property type="component" value="Unassembled WGS sequence"/>
</dbReference>
<dbReference type="InterPro" id="IPR036514">
    <property type="entry name" value="SGNH_hydro_sf"/>
</dbReference>
<reference evidence="2 3" key="1">
    <citation type="submission" date="2019-09" db="EMBL/GenBank/DDBJ databases">
        <authorList>
            <consortium name="DOE Joint Genome Institute"/>
            <person name="Mondo S.J."/>
            <person name="Navarro-Mendoza M.I."/>
            <person name="Perez-Arques C."/>
            <person name="Panchal S."/>
            <person name="Nicolas F.E."/>
            <person name="Ganguly P."/>
            <person name="Pangilinan J."/>
            <person name="Grigoriev I."/>
            <person name="Heitman J."/>
            <person name="Sanya K."/>
            <person name="Garre V."/>
        </authorList>
    </citation>
    <scope>NUCLEOTIDE SEQUENCE [LARGE SCALE GENOMIC DNA]</scope>
    <source>
        <strain evidence="2 3">MU402</strain>
    </source>
</reference>
<proteinExistence type="predicted"/>
<sequence>MLRKGDDAMYIQQESSSKPRRSILIIVILLLCSGTYLQYVTTKKANLFSFEPVIPSLTKISDISNTTLPTPLENEMPPACQRADFRWLASDRSYWDGWVSKSFFMRKDGRFTRKNVQIGQGESVCVAVLLGPIPAVSSIKHMPHYAPSDTIIMTATSESTGAAIPIRLAQHDKQSNVYYASVKFAQHGIWTLDTSVEYRSYFWEQPGIHHYRPNRFTSRNSLTVYKKPNGKSPFVEQPAEVCDLTEAFALKDSAWIRKEGLQETEGHVRFEGARSVFVPSCQLSFDPSCFQSRLTLHIWGDHHLKRNLQHLIGDRPSTEDMCNPEQQPSYDIDAPLVHDMTEIHFGEIDTDIVDHHQRWKLDMQGISRRLPKADVVILGVGNLDMMNMRQHPNEFAKLFMSFLDYTVHDVYPNQRIIVKTTQYFAGHARALNYGRSEAYANIIRSAIASLSEQDKQRVILWDTHQLGYKENTCGDDSLLSHSHVVDIENAILSHLFI</sequence>
<organism evidence="2 3">
    <name type="scientific">Mucor circinelloides f. lusitanicus</name>
    <name type="common">Mucor racemosus var. lusitanicus</name>
    <dbReference type="NCBI Taxonomy" id="29924"/>
    <lineage>
        <taxon>Eukaryota</taxon>
        <taxon>Fungi</taxon>
        <taxon>Fungi incertae sedis</taxon>
        <taxon>Mucoromycota</taxon>
        <taxon>Mucoromycotina</taxon>
        <taxon>Mucoromycetes</taxon>
        <taxon>Mucorales</taxon>
        <taxon>Mucorineae</taxon>
        <taxon>Mucoraceae</taxon>
        <taxon>Mucor</taxon>
    </lineage>
</organism>